<sequence>MSGPPGLRQTYAFSEDKKMRRAELEADIQSAVNAAFAPDPSRFSRVVVLTIKFDNYDLDVGALEKELGDTFSIMYEFDVNYVPLDSTKKPG</sequence>
<evidence type="ECO:0000313" key="2">
    <source>
        <dbReference type="Proteomes" id="UP000756921"/>
    </source>
</evidence>
<dbReference type="Proteomes" id="UP000756921">
    <property type="component" value="Unassembled WGS sequence"/>
</dbReference>
<reference evidence="1" key="1">
    <citation type="journal article" date="2020" name="Mol. Plant Microbe Interact.">
        <title>Genome Sequence of the Biocontrol Agent Coniothyrium minitans strain Conio (IMI 134523).</title>
        <authorList>
            <person name="Patel D."/>
            <person name="Shittu T.A."/>
            <person name="Baroncelli R."/>
            <person name="Muthumeenakshi S."/>
            <person name="Osborne T.H."/>
            <person name="Janganan T.K."/>
            <person name="Sreenivasaprasad S."/>
        </authorList>
    </citation>
    <scope>NUCLEOTIDE SEQUENCE</scope>
    <source>
        <strain evidence="1">Conio</strain>
    </source>
</reference>
<name>A0A9P6KL69_9PLEO</name>
<proteinExistence type="predicted"/>
<dbReference type="EMBL" id="WJXW01000014">
    <property type="protein sequence ID" value="KAF9730525.1"/>
    <property type="molecule type" value="Genomic_DNA"/>
</dbReference>
<gene>
    <name evidence="1" type="ORF">PMIN01_11394</name>
</gene>
<comment type="caution">
    <text evidence="1">The sequence shown here is derived from an EMBL/GenBank/DDBJ whole genome shotgun (WGS) entry which is preliminary data.</text>
</comment>
<keyword evidence="2" id="KW-1185">Reference proteome</keyword>
<dbReference type="AlphaFoldDB" id="A0A9P6KL69"/>
<dbReference type="OrthoDB" id="3688820at2759"/>
<evidence type="ECO:0000313" key="1">
    <source>
        <dbReference type="EMBL" id="KAF9730525.1"/>
    </source>
</evidence>
<organism evidence="1 2">
    <name type="scientific">Paraphaeosphaeria minitans</name>
    <dbReference type="NCBI Taxonomy" id="565426"/>
    <lineage>
        <taxon>Eukaryota</taxon>
        <taxon>Fungi</taxon>
        <taxon>Dikarya</taxon>
        <taxon>Ascomycota</taxon>
        <taxon>Pezizomycotina</taxon>
        <taxon>Dothideomycetes</taxon>
        <taxon>Pleosporomycetidae</taxon>
        <taxon>Pleosporales</taxon>
        <taxon>Massarineae</taxon>
        <taxon>Didymosphaeriaceae</taxon>
        <taxon>Paraphaeosphaeria</taxon>
    </lineage>
</organism>
<protein>
    <submittedName>
        <fullName evidence="1">Uncharacterized protein</fullName>
    </submittedName>
</protein>
<accession>A0A9P6KL69</accession>